<gene>
    <name evidence="8" type="ORF">CTOB1V02_LOCUS9441</name>
</gene>
<comment type="subcellular location">
    <subcellularLocation>
        <location evidence="6">Cell membrane</location>
        <topology evidence="6">Multi-pass membrane protein</topology>
    </subcellularLocation>
    <subcellularLocation>
        <location evidence="1">Membrane</location>
    </subcellularLocation>
</comment>
<keyword evidence="3 6" id="KW-1133">Transmembrane helix</keyword>
<evidence type="ECO:0000256" key="4">
    <source>
        <dbReference type="ARBA" id="ARBA00023136"/>
    </source>
</evidence>
<name>A0A7R8WM69_9CRUS</name>
<dbReference type="EMBL" id="OB663672">
    <property type="protein sequence ID" value="CAD7231594.1"/>
    <property type="molecule type" value="Genomic_DNA"/>
</dbReference>
<dbReference type="AlphaFoldDB" id="A0A7R8WM69"/>
<keyword evidence="6" id="KW-1003">Cell membrane</keyword>
<evidence type="ECO:0000256" key="3">
    <source>
        <dbReference type="ARBA" id="ARBA00022989"/>
    </source>
</evidence>
<evidence type="ECO:0000313" key="8">
    <source>
        <dbReference type="EMBL" id="CAD7231594.1"/>
    </source>
</evidence>
<feature type="transmembrane region" description="Helical" evidence="6">
    <location>
        <begin position="114"/>
        <end position="132"/>
    </location>
</feature>
<evidence type="ECO:0000256" key="2">
    <source>
        <dbReference type="ARBA" id="ARBA00022692"/>
    </source>
</evidence>
<dbReference type="PANTHER" id="PTHR10736:SF11">
    <property type="entry name" value="BESTROPHIN 2"/>
    <property type="match status" value="1"/>
</dbReference>
<dbReference type="PANTHER" id="PTHR10736">
    <property type="entry name" value="BESTROPHIN"/>
    <property type="match status" value="1"/>
</dbReference>
<keyword evidence="6" id="KW-0869">Chloride channel</keyword>
<keyword evidence="4 6" id="KW-0472">Membrane</keyword>
<comment type="function">
    <text evidence="6">Forms chloride channels.</text>
</comment>
<dbReference type="GO" id="GO:0005254">
    <property type="term" value="F:chloride channel activity"/>
    <property type="evidence" value="ECO:0007669"/>
    <property type="project" value="UniProtKB-KW"/>
</dbReference>
<sequence length="359" mass="40669">MVDAGILEECEKKMIEEIEPKNSCKYWVPIAWACGVVECARKEDRITYTYAHSTIVQRILDFRQGLGTLMVYDSMSFPLLYTQVVTIGVYSFFAFCIIGRQSLDPAMKYPFQEVDLYFPIFTTLQFLFYIGWLRAAEVMINPFGEDDDDFEINSMIDRNFQFSYTVVDELRLKPPPLVRDAYWDVPLPELPHTKASEQIAEPTELVGSVAHQYVDPNDGLYESLSRIGSHRNVNSDMGDAGSGILKLSARSFRLDRLDKFFRHAHGHSARSSPIPDVSQGCYDQEIVSVKDYEPIIEQPLIDLPTIPEIPSEVSGKETISTTTSSENSAFEDQEASLDKTMKYEEVVVKVDDVTSEAAV</sequence>
<dbReference type="InterPro" id="IPR000615">
    <property type="entry name" value="Bestrophin"/>
</dbReference>
<keyword evidence="2 6" id="KW-0812">Transmembrane</keyword>
<proteinExistence type="inferred from homology"/>
<comment type="similarity">
    <text evidence="5 6">Belongs to the anion channel-forming bestrophin (TC 1.A.46) family. Calcium-sensitive chloride channel subfamily.</text>
</comment>
<evidence type="ECO:0000256" key="6">
    <source>
        <dbReference type="RuleBase" id="RU363126"/>
    </source>
</evidence>
<evidence type="ECO:0000256" key="1">
    <source>
        <dbReference type="ARBA" id="ARBA00004370"/>
    </source>
</evidence>
<keyword evidence="6" id="KW-0407">Ion channel</keyword>
<protein>
    <recommendedName>
        <fullName evidence="6">Bestrophin homolog</fullName>
    </recommendedName>
</protein>
<evidence type="ECO:0000256" key="5">
    <source>
        <dbReference type="ARBA" id="ARBA00034769"/>
    </source>
</evidence>
<keyword evidence="6" id="KW-0406">Ion transport</keyword>
<feature type="region of interest" description="Disordered" evidence="7">
    <location>
        <begin position="313"/>
        <end position="336"/>
    </location>
</feature>
<dbReference type="Pfam" id="PF01062">
    <property type="entry name" value="Bestrophin"/>
    <property type="match status" value="1"/>
</dbReference>
<dbReference type="GO" id="GO:0005886">
    <property type="term" value="C:plasma membrane"/>
    <property type="evidence" value="ECO:0007669"/>
    <property type="project" value="UniProtKB-SubCell"/>
</dbReference>
<evidence type="ECO:0000256" key="7">
    <source>
        <dbReference type="SAM" id="MobiDB-lite"/>
    </source>
</evidence>
<keyword evidence="6" id="KW-0813">Transport</keyword>
<reference evidence="8" key="1">
    <citation type="submission" date="2020-11" db="EMBL/GenBank/DDBJ databases">
        <authorList>
            <person name="Tran Van P."/>
        </authorList>
    </citation>
    <scope>NUCLEOTIDE SEQUENCE</scope>
</reference>
<dbReference type="GO" id="GO:0034707">
    <property type="term" value="C:chloride channel complex"/>
    <property type="evidence" value="ECO:0007669"/>
    <property type="project" value="UniProtKB-KW"/>
</dbReference>
<feature type="transmembrane region" description="Helical" evidence="6">
    <location>
        <begin position="79"/>
        <end position="98"/>
    </location>
</feature>
<keyword evidence="6" id="KW-0868">Chloride</keyword>
<dbReference type="OrthoDB" id="201595at2759"/>
<dbReference type="InterPro" id="IPR021134">
    <property type="entry name" value="Bestrophin-like"/>
</dbReference>
<accession>A0A7R8WM69</accession>
<organism evidence="8">
    <name type="scientific">Cyprideis torosa</name>
    <dbReference type="NCBI Taxonomy" id="163714"/>
    <lineage>
        <taxon>Eukaryota</taxon>
        <taxon>Metazoa</taxon>
        <taxon>Ecdysozoa</taxon>
        <taxon>Arthropoda</taxon>
        <taxon>Crustacea</taxon>
        <taxon>Oligostraca</taxon>
        <taxon>Ostracoda</taxon>
        <taxon>Podocopa</taxon>
        <taxon>Podocopida</taxon>
        <taxon>Cytherocopina</taxon>
        <taxon>Cytheroidea</taxon>
        <taxon>Cytherideidae</taxon>
        <taxon>Cyprideis</taxon>
    </lineage>
</organism>
<feature type="compositionally biased region" description="Low complexity" evidence="7">
    <location>
        <begin position="317"/>
        <end position="328"/>
    </location>
</feature>